<organism evidence="4">
    <name type="scientific">Magallana gigas</name>
    <name type="common">Pacific oyster</name>
    <name type="synonym">Crassostrea gigas</name>
    <dbReference type="NCBI Taxonomy" id="29159"/>
    <lineage>
        <taxon>Eukaryota</taxon>
        <taxon>Metazoa</taxon>
        <taxon>Spiralia</taxon>
        <taxon>Lophotrochozoa</taxon>
        <taxon>Mollusca</taxon>
        <taxon>Bivalvia</taxon>
        <taxon>Autobranchia</taxon>
        <taxon>Pteriomorphia</taxon>
        <taxon>Ostreida</taxon>
        <taxon>Ostreoidea</taxon>
        <taxon>Ostreidae</taxon>
        <taxon>Magallana</taxon>
    </lineage>
</organism>
<dbReference type="InParanoid" id="K1RDL6"/>
<evidence type="ECO:0000313" key="4">
    <source>
        <dbReference type="EMBL" id="EKC41789.1"/>
    </source>
</evidence>
<keyword evidence="3" id="KW-0677">Repeat</keyword>
<dbReference type="Gene3D" id="3.80.10.10">
    <property type="entry name" value="Ribonuclease Inhibitor"/>
    <property type="match status" value="2"/>
</dbReference>
<gene>
    <name evidence="4" type="ORF">CGI_10026406</name>
</gene>
<dbReference type="InterPro" id="IPR001611">
    <property type="entry name" value="Leu-rich_rpt"/>
</dbReference>
<keyword evidence="1" id="KW-0433">Leucine-rich repeat</keyword>
<dbReference type="SMART" id="SM00369">
    <property type="entry name" value="LRR_TYP"/>
    <property type="match status" value="3"/>
</dbReference>
<dbReference type="EMBL" id="JH816168">
    <property type="protein sequence ID" value="EKC41789.1"/>
    <property type="molecule type" value="Genomic_DNA"/>
</dbReference>
<dbReference type="PANTHER" id="PTHR24369">
    <property type="entry name" value="ANTIGEN BSP, PUTATIVE-RELATED"/>
    <property type="match status" value="1"/>
</dbReference>
<keyword evidence="2" id="KW-0732">Signal</keyword>
<name>K1RDL6_MAGGI</name>
<evidence type="ECO:0000256" key="3">
    <source>
        <dbReference type="ARBA" id="ARBA00022737"/>
    </source>
</evidence>
<accession>K1RDL6</accession>
<evidence type="ECO:0000256" key="2">
    <source>
        <dbReference type="ARBA" id="ARBA00022729"/>
    </source>
</evidence>
<dbReference type="InterPro" id="IPR003591">
    <property type="entry name" value="Leu-rich_rpt_typical-subtyp"/>
</dbReference>
<dbReference type="SUPFAM" id="SSF52058">
    <property type="entry name" value="L domain-like"/>
    <property type="match status" value="1"/>
</dbReference>
<protein>
    <submittedName>
        <fullName evidence="4">Uncharacterized protein</fullName>
    </submittedName>
</protein>
<dbReference type="HOGENOM" id="CLU_728147_0_0_1"/>
<proteinExistence type="predicted"/>
<reference evidence="4" key="1">
    <citation type="journal article" date="2012" name="Nature">
        <title>The oyster genome reveals stress adaptation and complexity of shell formation.</title>
        <authorList>
            <person name="Zhang G."/>
            <person name="Fang X."/>
            <person name="Guo X."/>
            <person name="Li L."/>
            <person name="Luo R."/>
            <person name="Xu F."/>
            <person name="Yang P."/>
            <person name="Zhang L."/>
            <person name="Wang X."/>
            <person name="Qi H."/>
            <person name="Xiong Z."/>
            <person name="Que H."/>
            <person name="Xie Y."/>
            <person name="Holland P.W."/>
            <person name="Paps J."/>
            <person name="Zhu Y."/>
            <person name="Wu F."/>
            <person name="Chen Y."/>
            <person name="Wang J."/>
            <person name="Peng C."/>
            <person name="Meng J."/>
            <person name="Yang L."/>
            <person name="Liu J."/>
            <person name="Wen B."/>
            <person name="Zhang N."/>
            <person name="Huang Z."/>
            <person name="Zhu Q."/>
            <person name="Feng Y."/>
            <person name="Mount A."/>
            <person name="Hedgecock D."/>
            <person name="Xu Z."/>
            <person name="Liu Y."/>
            <person name="Domazet-Loso T."/>
            <person name="Du Y."/>
            <person name="Sun X."/>
            <person name="Zhang S."/>
            <person name="Liu B."/>
            <person name="Cheng P."/>
            <person name="Jiang X."/>
            <person name="Li J."/>
            <person name="Fan D."/>
            <person name="Wang W."/>
            <person name="Fu W."/>
            <person name="Wang T."/>
            <person name="Wang B."/>
            <person name="Zhang J."/>
            <person name="Peng Z."/>
            <person name="Li Y."/>
            <person name="Li N."/>
            <person name="Wang J."/>
            <person name="Chen M."/>
            <person name="He Y."/>
            <person name="Tan F."/>
            <person name="Song X."/>
            <person name="Zheng Q."/>
            <person name="Huang R."/>
            <person name="Yang H."/>
            <person name="Du X."/>
            <person name="Chen L."/>
            <person name="Yang M."/>
            <person name="Gaffney P.M."/>
            <person name="Wang S."/>
            <person name="Luo L."/>
            <person name="She Z."/>
            <person name="Ming Y."/>
            <person name="Huang W."/>
            <person name="Zhang S."/>
            <person name="Huang B."/>
            <person name="Zhang Y."/>
            <person name="Qu T."/>
            <person name="Ni P."/>
            <person name="Miao G."/>
            <person name="Wang J."/>
            <person name="Wang Q."/>
            <person name="Steinberg C.E."/>
            <person name="Wang H."/>
            <person name="Li N."/>
            <person name="Qian L."/>
            <person name="Zhang G."/>
            <person name="Li Y."/>
            <person name="Yang H."/>
            <person name="Liu X."/>
            <person name="Wang J."/>
            <person name="Yin Y."/>
            <person name="Wang J."/>
        </authorList>
    </citation>
    <scope>NUCLEOTIDE SEQUENCE [LARGE SCALE GENOMIC DNA]</scope>
    <source>
        <strain evidence="4">05x7-T-G4-1.051#20</strain>
    </source>
</reference>
<dbReference type="PROSITE" id="PS51450">
    <property type="entry name" value="LRR"/>
    <property type="match status" value="1"/>
</dbReference>
<dbReference type="AlphaFoldDB" id="K1RDL6"/>
<dbReference type="PANTHER" id="PTHR24369:SF210">
    <property type="entry name" value="CHAOPTIN-RELATED"/>
    <property type="match status" value="1"/>
</dbReference>
<sequence>MILSLILSFVCGQTGESIEVIYQDQPGYTKWIAGLSNNSSSDAIMYCPTSCPSEEEDRIRIIEIFFSHKGRYRCCASQAAPFYHFFPYKSNVRENVLFVEYSSALGDARFVYKENKSNAEHTFTKCRHSHGYLSSIPDNKCTFPSILELDLSDNQIKTIGNLSCLTFLSVLDLRENRISYIRKGTFDKLYYLWKINLSFNDIAWIDQSTLQSPHLQLKDMNFQSQRGTLTKVNISNLYPERVFHLVDFSNNCIDEIINCDVDGPYPSCYSNWSITTFIEHEDHRRGGRITAIPRSFLRNLEKASSIDLRGNPITIVPSVLRGLFLRTCVLKIDAVVPCTCSELWLRDWLMNHDCGDDIGITYRDTGLSIRYIIEFDVCEK</sequence>
<dbReference type="GO" id="GO:0005886">
    <property type="term" value="C:plasma membrane"/>
    <property type="evidence" value="ECO:0007669"/>
    <property type="project" value="TreeGrafter"/>
</dbReference>
<dbReference type="InterPro" id="IPR050541">
    <property type="entry name" value="LRR_TM_domain-containing"/>
</dbReference>
<evidence type="ECO:0000256" key="1">
    <source>
        <dbReference type="ARBA" id="ARBA00022614"/>
    </source>
</evidence>
<dbReference type="InterPro" id="IPR032675">
    <property type="entry name" value="LRR_dom_sf"/>
</dbReference>